<dbReference type="PANTHER" id="PTHR35011:SF4">
    <property type="entry name" value="SLL1102 PROTEIN"/>
    <property type="match status" value="1"/>
</dbReference>
<evidence type="ECO:0000256" key="2">
    <source>
        <dbReference type="ARBA" id="ARBA00022448"/>
    </source>
</evidence>
<evidence type="ECO:0000313" key="12">
    <source>
        <dbReference type="Proteomes" id="UP000246569"/>
    </source>
</evidence>
<feature type="transmembrane region" description="Helical" evidence="9">
    <location>
        <begin position="131"/>
        <end position="151"/>
    </location>
</feature>
<evidence type="ECO:0000256" key="8">
    <source>
        <dbReference type="ARBA" id="ARBA00038436"/>
    </source>
</evidence>
<keyword evidence="4 9" id="KW-0997">Cell inner membrane</keyword>
<evidence type="ECO:0000256" key="4">
    <source>
        <dbReference type="ARBA" id="ARBA00022519"/>
    </source>
</evidence>
<dbReference type="Pfam" id="PF04290">
    <property type="entry name" value="DctQ"/>
    <property type="match status" value="1"/>
</dbReference>
<keyword evidence="3" id="KW-1003">Cell membrane</keyword>
<accession>A0A317MZN1</accession>
<name>A0A317MZN1_9GAMM</name>
<dbReference type="RefSeq" id="WP_110017474.1">
    <property type="nucleotide sequence ID" value="NZ_QGTJ01000002.1"/>
</dbReference>
<reference evidence="11 12" key="1">
    <citation type="submission" date="2018-05" db="EMBL/GenBank/DDBJ databases">
        <title>Genomic Encyclopedia of Type Strains, Phase IV (KMG-IV): sequencing the most valuable type-strain genomes for metagenomic binning, comparative biology and taxonomic classification.</title>
        <authorList>
            <person name="Goeker M."/>
        </authorList>
    </citation>
    <scope>NUCLEOTIDE SEQUENCE [LARGE SCALE GENOMIC DNA]</scope>
    <source>
        <strain evidence="11 12">DSM 23606</strain>
    </source>
</reference>
<evidence type="ECO:0000256" key="5">
    <source>
        <dbReference type="ARBA" id="ARBA00022692"/>
    </source>
</evidence>
<organism evidence="11 12">
    <name type="scientific">Plasticicumulans acidivorans</name>
    <dbReference type="NCBI Taxonomy" id="886464"/>
    <lineage>
        <taxon>Bacteria</taxon>
        <taxon>Pseudomonadati</taxon>
        <taxon>Pseudomonadota</taxon>
        <taxon>Gammaproteobacteria</taxon>
        <taxon>Candidatus Competibacteraceae</taxon>
        <taxon>Plasticicumulans</taxon>
    </lineage>
</organism>
<comment type="caution">
    <text evidence="11">The sequence shown here is derived from an EMBL/GenBank/DDBJ whole genome shotgun (WGS) entry which is preliminary data.</text>
</comment>
<sequence length="194" mass="20974">MDVLLAVSRLIDAINARIGRSICWLILLMVVISTLNALARKLFSVGSNAFLEIQWYLFAAVFLLGAGSTLLRNEHVRIDVISSHLSIRAQLCIELIGTLIFLLPLCSLVLLDSWPYFLDSWTQNEYSPNPGGLLVWPVKLLIPLGFALLAAQGVSQLIKVIGALCGRVDPATLLKGAHPATGHSHGTASSAGRH</sequence>
<dbReference type="EMBL" id="QGTJ01000002">
    <property type="protein sequence ID" value="PWV64851.1"/>
    <property type="molecule type" value="Genomic_DNA"/>
</dbReference>
<keyword evidence="12" id="KW-1185">Reference proteome</keyword>
<dbReference type="InterPro" id="IPR055348">
    <property type="entry name" value="DctQ"/>
</dbReference>
<gene>
    <name evidence="11" type="ORF">C7443_102505</name>
</gene>
<keyword evidence="7 9" id="KW-0472">Membrane</keyword>
<dbReference type="Proteomes" id="UP000246569">
    <property type="component" value="Unassembled WGS sequence"/>
</dbReference>
<keyword evidence="6 9" id="KW-1133">Transmembrane helix</keyword>
<evidence type="ECO:0000256" key="9">
    <source>
        <dbReference type="RuleBase" id="RU369079"/>
    </source>
</evidence>
<dbReference type="PANTHER" id="PTHR35011">
    <property type="entry name" value="2,3-DIKETO-L-GULONATE TRAP TRANSPORTER SMALL PERMEASE PROTEIN YIAM"/>
    <property type="match status" value="1"/>
</dbReference>
<evidence type="ECO:0000313" key="11">
    <source>
        <dbReference type="EMBL" id="PWV64851.1"/>
    </source>
</evidence>
<comment type="subunit">
    <text evidence="9">The complex comprises the extracytoplasmic solute receptor protein and the two transmembrane proteins.</text>
</comment>
<feature type="transmembrane region" description="Helical" evidence="9">
    <location>
        <begin position="91"/>
        <end position="111"/>
    </location>
</feature>
<evidence type="ECO:0000256" key="7">
    <source>
        <dbReference type="ARBA" id="ARBA00023136"/>
    </source>
</evidence>
<dbReference type="InterPro" id="IPR007387">
    <property type="entry name" value="TRAP_DctQ"/>
</dbReference>
<dbReference type="GO" id="GO:0005886">
    <property type="term" value="C:plasma membrane"/>
    <property type="evidence" value="ECO:0007669"/>
    <property type="project" value="UniProtKB-SubCell"/>
</dbReference>
<evidence type="ECO:0000256" key="6">
    <source>
        <dbReference type="ARBA" id="ARBA00022989"/>
    </source>
</evidence>
<evidence type="ECO:0000259" key="10">
    <source>
        <dbReference type="Pfam" id="PF04290"/>
    </source>
</evidence>
<dbReference type="OrthoDB" id="9795655at2"/>
<comment type="subcellular location">
    <subcellularLocation>
        <location evidence="1 9">Cell inner membrane</location>
        <topology evidence="1 9">Multi-pass membrane protein</topology>
    </subcellularLocation>
</comment>
<dbReference type="AlphaFoldDB" id="A0A317MZN1"/>
<proteinExistence type="inferred from homology"/>
<evidence type="ECO:0000256" key="1">
    <source>
        <dbReference type="ARBA" id="ARBA00004429"/>
    </source>
</evidence>
<keyword evidence="5 9" id="KW-0812">Transmembrane</keyword>
<feature type="transmembrane region" description="Helical" evidence="9">
    <location>
        <begin position="21"/>
        <end position="38"/>
    </location>
</feature>
<evidence type="ECO:0000256" key="3">
    <source>
        <dbReference type="ARBA" id="ARBA00022475"/>
    </source>
</evidence>
<comment type="function">
    <text evidence="9">Part of the tripartite ATP-independent periplasmic (TRAP) transport system.</text>
</comment>
<protein>
    <recommendedName>
        <fullName evidence="9">TRAP transporter small permease protein</fullName>
    </recommendedName>
</protein>
<feature type="transmembrane region" description="Helical" evidence="9">
    <location>
        <begin position="53"/>
        <end position="71"/>
    </location>
</feature>
<dbReference type="GO" id="GO:0022857">
    <property type="term" value="F:transmembrane transporter activity"/>
    <property type="evidence" value="ECO:0007669"/>
    <property type="project" value="UniProtKB-UniRule"/>
</dbReference>
<comment type="similarity">
    <text evidence="8 9">Belongs to the TRAP transporter small permease family.</text>
</comment>
<feature type="domain" description="Tripartite ATP-independent periplasmic transporters DctQ component" evidence="10">
    <location>
        <begin position="29"/>
        <end position="160"/>
    </location>
</feature>
<keyword evidence="2 9" id="KW-0813">Transport</keyword>